<dbReference type="RefSeq" id="WP_013682087.1">
    <property type="nucleotide sequence ID" value="NC_015318.1"/>
</dbReference>
<dbReference type="AlphaFoldDB" id="F2LWB5"/>
<keyword evidence="6" id="KW-1185">Reference proteome</keyword>
<dbReference type="InterPro" id="IPR008978">
    <property type="entry name" value="HSP20-like_chaperone"/>
</dbReference>
<evidence type="ECO:0000313" key="6">
    <source>
        <dbReference type="Proteomes" id="UP000008139"/>
    </source>
</evidence>
<comment type="similarity">
    <text evidence="1 2">Belongs to the small heat shock protein (HSP20) family.</text>
</comment>
<gene>
    <name evidence="5" type="ordered locus">Hipma_1083</name>
</gene>
<evidence type="ECO:0000256" key="1">
    <source>
        <dbReference type="PROSITE-ProRule" id="PRU00285"/>
    </source>
</evidence>
<sequence length="147" mass="16993">MLNALEPFKELTTLQERLNRVFNDLLPSSSQGRDTTDWMPAVDIYETKDSINIEVEAPGMKEDDIKINLENNTLTIYGERKFEKKEEGKNYYRMERSYGSFSRSFLLPDNVNVDAIKAKYKDGVLTITLPKKPESKPKEIPIEKEAK</sequence>
<dbReference type="PROSITE" id="PS51203">
    <property type="entry name" value="CS"/>
    <property type="match status" value="1"/>
</dbReference>
<dbReference type="Pfam" id="PF00011">
    <property type="entry name" value="HSP20"/>
    <property type="match status" value="1"/>
</dbReference>
<reference evidence="6" key="2">
    <citation type="submission" date="2011-03" db="EMBL/GenBank/DDBJ databases">
        <title>The complete genome of Hippea maritima DSM 10411.</title>
        <authorList>
            <consortium name="US DOE Joint Genome Institute (JGI-PGF)"/>
            <person name="Lucas S."/>
            <person name="Copeland A."/>
            <person name="Lapidus A."/>
            <person name="Bruce D."/>
            <person name="Goodwin L."/>
            <person name="Pitluck S."/>
            <person name="Peters L."/>
            <person name="Kyrpides N."/>
            <person name="Mavromatis K."/>
            <person name="Pagani I."/>
            <person name="Ivanova N."/>
            <person name="Mikhailova N."/>
            <person name="Lu M."/>
            <person name="Detter J.C."/>
            <person name="Tapia R."/>
            <person name="Han C."/>
            <person name="Land M."/>
            <person name="Hauser L."/>
            <person name="Markowitz V."/>
            <person name="Cheng J.-F."/>
            <person name="Hugenholtz P."/>
            <person name="Woyke T."/>
            <person name="Wu D."/>
            <person name="Spring S."/>
            <person name="Schroeder M."/>
            <person name="Brambilla E."/>
            <person name="Klenk H.-P."/>
            <person name="Eisen J.A."/>
        </authorList>
    </citation>
    <scope>NUCLEOTIDE SEQUENCE [LARGE SCALE GENOMIC DNA]</scope>
    <source>
        <strain evidence="6">ATCC 700847 / DSM 10411 / MH2</strain>
    </source>
</reference>
<dbReference type="PROSITE" id="PS01031">
    <property type="entry name" value="SHSP"/>
    <property type="match status" value="1"/>
</dbReference>
<dbReference type="InterPro" id="IPR002068">
    <property type="entry name" value="A-crystallin/Hsp20_dom"/>
</dbReference>
<feature type="domain" description="CS" evidence="4">
    <location>
        <begin position="37"/>
        <end position="147"/>
    </location>
</feature>
<dbReference type="HOGENOM" id="CLU_046737_9_0_7"/>
<evidence type="ECO:0000259" key="4">
    <source>
        <dbReference type="PROSITE" id="PS51203"/>
    </source>
</evidence>
<evidence type="ECO:0000259" key="3">
    <source>
        <dbReference type="PROSITE" id="PS01031"/>
    </source>
</evidence>
<dbReference type="eggNOG" id="COG0071">
    <property type="taxonomic scope" value="Bacteria"/>
</dbReference>
<dbReference type="EMBL" id="CP002606">
    <property type="protein sequence ID" value="AEA34049.1"/>
    <property type="molecule type" value="Genomic_DNA"/>
</dbReference>
<dbReference type="KEGG" id="hmr:Hipma_1083"/>
<dbReference type="PANTHER" id="PTHR11527">
    <property type="entry name" value="HEAT-SHOCK PROTEIN 20 FAMILY MEMBER"/>
    <property type="match status" value="1"/>
</dbReference>
<dbReference type="STRING" id="760142.Hipma_1083"/>
<dbReference type="Proteomes" id="UP000008139">
    <property type="component" value="Chromosome"/>
</dbReference>
<accession>F2LWB5</accession>
<evidence type="ECO:0000313" key="5">
    <source>
        <dbReference type="EMBL" id="AEA34049.1"/>
    </source>
</evidence>
<keyword evidence="5" id="KW-0346">Stress response</keyword>
<feature type="domain" description="SHSP" evidence="3">
    <location>
        <begin position="33"/>
        <end position="145"/>
    </location>
</feature>
<organism evidence="5 6">
    <name type="scientific">Hippea maritima (strain ATCC 700847 / DSM 10411 / MH2)</name>
    <dbReference type="NCBI Taxonomy" id="760142"/>
    <lineage>
        <taxon>Bacteria</taxon>
        <taxon>Pseudomonadati</taxon>
        <taxon>Campylobacterota</taxon>
        <taxon>Desulfurellia</taxon>
        <taxon>Desulfurellales</taxon>
        <taxon>Hippeaceae</taxon>
        <taxon>Hippea</taxon>
    </lineage>
</organism>
<dbReference type="Gene3D" id="2.60.40.790">
    <property type="match status" value="1"/>
</dbReference>
<proteinExistence type="inferred from homology"/>
<dbReference type="CDD" id="cd06464">
    <property type="entry name" value="ACD_sHsps-like"/>
    <property type="match status" value="1"/>
</dbReference>
<reference evidence="5 6" key="1">
    <citation type="journal article" date="2011" name="Stand. Genomic Sci.">
        <title>Complete genome sequence of the thermophilic sulfur-reducer Hippea maritima type strain (MH(2)).</title>
        <authorList>
            <person name="Huntemann M."/>
            <person name="Lu M."/>
            <person name="Nolan M."/>
            <person name="Lapidus A."/>
            <person name="Lucas S."/>
            <person name="Hammon N."/>
            <person name="Deshpande S."/>
            <person name="Cheng J.F."/>
            <person name="Tapia R."/>
            <person name="Han C."/>
            <person name="Goodwin L."/>
            <person name="Pitluck S."/>
            <person name="Liolios K."/>
            <person name="Pagani I."/>
            <person name="Ivanova N."/>
            <person name="Ovchinikova G."/>
            <person name="Pati A."/>
            <person name="Chen A."/>
            <person name="Palaniappan K."/>
            <person name="Land M."/>
            <person name="Hauser L."/>
            <person name="Jeffries C.D."/>
            <person name="Detter J.C."/>
            <person name="Brambilla E.M."/>
            <person name="Rohde M."/>
            <person name="Spring S."/>
            <person name="Goker M."/>
            <person name="Woyke T."/>
            <person name="Bristow J."/>
            <person name="Eisen J.A."/>
            <person name="Markowitz V."/>
            <person name="Hugenholtz P."/>
            <person name="Kyrpides N.C."/>
            <person name="Klenk H.P."/>
            <person name="Mavromatis K."/>
        </authorList>
    </citation>
    <scope>NUCLEOTIDE SEQUENCE [LARGE SCALE GENOMIC DNA]</scope>
    <source>
        <strain evidence="6">ATCC 700847 / DSM 10411 / MH2</strain>
    </source>
</reference>
<protein>
    <submittedName>
        <fullName evidence="5">Heat shock protein Hsp20</fullName>
    </submittedName>
</protein>
<dbReference type="InterPro" id="IPR031107">
    <property type="entry name" value="Small_HSP"/>
</dbReference>
<evidence type="ECO:0000256" key="2">
    <source>
        <dbReference type="RuleBase" id="RU003616"/>
    </source>
</evidence>
<dbReference type="SUPFAM" id="SSF49764">
    <property type="entry name" value="HSP20-like chaperones"/>
    <property type="match status" value="1"/>
</dbReference>
<dbReference type="InParanoid" id="F2LWB5"/>
<name>F2LWB5_HIPMA</name>
<dbReference type="OrthoDB" id="9811615at2"/>
<dbReference type="InterPro" id="IPR007052">
    <property type="entry name" value="CS_dom"/>
</dbReference>